<gene>
    <name evidence="8" type="ORF">IQ13_0534</name>
</gene>
<evidence type="ECO:0000256" key="6">
    <source>
        <dbReference type="RuleBase" id="RU004182"/>
    </source>
</evidence>
<feature type="binding site" evidence="5">
    <location>
        <position position="267"/>
    </location>
    <ligand>
        <name>FAD</name>
        <dbReference type="ChEBI" id="CHEBI:57692"/>
    </ligand>
</feature>
<dbReference type="Pfam" id="PF00875">
    <property type="entry name" value="DNA_photolyase"/>
    <property type="match status" value="1"/>
</dbReference>
<evidence type="ECO:0000259" key="7">
    <source>
        <dbReference type="PROSITE" id="PS51645"/>
    </source>
</evidence>
<dbReference type="GO" id="GO:0006139">
    <property type="term" value="P:nucleobase-containing compound metabolic process"/>
    <property type="evidence" value="ECO:0007669"/>
    <property type="project" value="UniProtKB-ARBA"/>
</dbReference>
<proteinExistence type="inferred from homology"/>
<dbReference type="InterPro" id="IPR036134">
    <property type="entry name" value="Crypto/Photolyase_FAD-like_sf"/>
</dbReference>
<feature type="domain" description="Photolyase/cryptochrome alpha/beta" evidence="7">
    <location>
        <begin position="4"/>
        <end position="134"/>
    </location>
</feature>
<dbReference type="AlphaFoldDB" id="A0A562SW31"/>
<dbReference type="InterPro" id="IPR036155">
    <property type="entry name" value="Crypto/Photolyase_N_sf"/>
</dbReference>
<evidence type="ECO:0000256" key="3">
    <source>
        <dbReference type="ARBA" id="ARBA00022827"/>
    </source>
</evidence>
<keyword evidence="3 5" id="KW-0274">FAD</keyword>
<dbReference type="SUPFAM" id="SSF52425">
    <property type="entry name" value="Cryptochrome/photolyase, N-terminal domain"/>
    <property type="match status" value="1"/>
</dbReference>
<organism evidence="8 9">
    <name type="scientific">Lacibacter cauensis</name>
    <dbReference type="NCBI Taxonomy" id="510947"/>
    <lineage>
        <taxon>Bacteria</taxon>
        <taxon>Pseudomonadati</taxon>
        <taxon>Bacteroidota</taxon>
        <taxon>Chitinophagia</taxon>
        <taxon>Chitinophagales</taxon>
        <taxon>Chitinophagaceae</taxon>
        <taxon>Lacibacter</taxon>
    </lineage>
</organism>
<dbReference type="InterPro" id="IPR002081">
    <property type="entry name" value="Cryptochrome/DNA_photolyase_1"/>
</dbReference>
<sequence>MQEAITIVWFKKDLRLTDHAPLSEAIKRGLPVLLLHFFEPSLMDAADSDERHWRFIYESVDEMKTKLLQQRISFFSLHAEVLPVLEQLQTHFYVNSIYSHEEIGNAISYKRDKAVAAFCKQQKIQWQEFPTNGIIRGLKNRNKWSEKWNETMASPEYTVLLQEIKPVSLPPTINNLDAAAHLPQTIRTKNSLFQPGGETAAWRYLLSFLNERCRTYSKHISKPEESRKSCSRISPYLTYGNISMKQLYQSTLRTIETTTYKGPLHFFIARLHWHCHFIQKFESECRMEFENLNRGFNAIRTTINETYVTAWKNGATGIPLVDACMRCVTQTGYLNFRMRSMLASFLTHHLWQPWQAGANHLAKQFLDYEPGIHYPQFQMQAGTMGVHTIRIYNPIKQGKEHDPEGLFIKKWIPELANVPVEFIHEPWLMSEMEQQLHNIKLGIDYPLPIIDVPEAAAFARKHLWDVKKTTNVLTENKHVLAVHTKRS</sequence>
<evidence type="ECO:0000256" key="2">
    <source>
        <dbReference type="ARBA" id="ARBA00022630"/>
    </source>
</evidence>
<evidence type="ECO:0000256" key="1">
    <source>
        <dbReference type="ARBA" id="ARBA00001932"/>
    </source>
</evidence>
<dbReference type="GO" id="GO:0009416">
    <property type="term" value="P:response to light stimulus"/>
    <property type="evidence" value="ECO:0007669"/>
    <property type="project" value="TreeGrafter"/>
</dbReference>
<comment type="cofactor">
    <cofactor evidence="1">
        <name>(6R)-5,10-methylene-5,6,7,8-tetrahydrofolate</name>
        <dbReference type="ChEBI" id="CHEBI:15636"/>
    </cofactor>
</comment>
<keyword evidence="8" id="KW-0456">Lyase</keyword>
<evidence type="ECO:0000256" key="4">
    <source>
        <dbReference type="ARBA" id="ARBA00022991"/>
    </source>
</evidence>
<dbReference type="InterPro" id="IPR005101">
    <property type="entry name" value="Cryptochr/Photolyase_FAD-bd"/>
</dbReference>
<dbReference type="GO" id="GO:0003677">
    <property type="term" value="F:DNA binding"/>
    <property type="evidence" value="ECO:0007669"/>
    <property type="project" value="TreeGrafter"/>
</dbReference>
<comment type="cofactor">
    <cofactor evidence="5">
        <name>FAD</name>
        <dbReference type="ChEBI" id="CHEBI:57692"/>
    </cofactor>
    <text evidence="5">Binds 1 FAD per subunit.</text>
</comment>
<dbReference type="Proteomes" id="UP000316167">
    <property type="component" value="Unassembled WGS sequence"/>
</dbReference>
<dbReference type="GO" id="GO:0006950">
    <property type="term" value="P:response to stress"/>
    <property type="evidence" value="ECO:0007669"/>
    <property type="project" value="UniProtKB-ARBA"/>
</dbReference>
<dbReference type="InterPro" id="IPR006050">
    <property type="entry name" value="DNA_photolyase_N"/>
</dbReference>
<dbReference type="GO" id="GO:0003904">
    <property type="term" value="F:deoxyribodipyrimidine photo-lyase activity"/>
    <property type="evidence" value="ECO:0007669"/>
    <property type="project" value="TreeGrafter"/>
</dbReference>
<dbReference type="EMBL" id="VLLE01000002">
    <property type="protein sequence ID" value="TWI85373.1"/>
    <property type="molecule type" value="Genomic_DNA"/>
</dbReference>
<keyword evidence="2 5" id="KW-0285">Flavoprotein</keyword>
<dbReference type="PANTHER" id="PTHR11455">
    <property type="entry name" value="CRYPTOCHROME"/>
    <property type="match status" value="1"/>
</dbReference>
<dbReference type="Pfam" id="PF03441">
    <property type="entry name" value="FAD_binding_7"/>
    <property type="match status" value="1"/>
</dbReference>
<dbReference type="OrthoDB" id="9772484at2"/>
<comment type="caution">
    <text evidence="8">The sequence shown here is derived from an EMBL/GenBank/DDBJ whole genome shotgun (WGS) entry which is preliminary data.</text>
</comment>
<accession>A0A562SW31</accession>
<keyword evidence="9" id="KW-1185">Reference proteome</keyword>
<dbReference type="Gene3D" id="1.25.40.80">
    <property type="match status" value="1"/>
</dbReference>
<comment type="similarity">
    <text evidence="6">Belongs to the DNA photolyase family.</text>
</comment>
<dbReference type="PROSITE" id="PS00394">
    <property type="entry name" value="DNA_PHOTOLYASES_1_1"/>
    <property type="match status" value="1"/>
</dbReference>
<dbReference type="Gene3D" id="1.10.579.10">
    <property type="entry name" value="DNA Cyclobutane Dipyrimidine Photolyase, subunit A, domain 3"/>
    <property type="match status" value="1"/>
</dbReference>
<keyword evidence="4 6" id="KW-0157">Chromophore</keyword>
<dbReference type="PANTHER" id="PTHR11455:SF9">
    <property type="entry name" value="CRYPTOCHROME CIRCADIAN CLOCK 5 ISOFORM X1"/>
    <property type="match status" value="1"/>
</dbReference>
<dbReference type="InterPro" id="IPR018394">
    <property type="entry name" value="DNA_photolyase_1_CS_C"/>
</dbReference>
<dbReference type="GO" id="GO:0071949">
    <property type="term" value="F:FAD binding"/>
    <property type="evidence" value="ECO:0007669"/>
    <property type="project" value="TreeGrafter"/>
</dbReference>
<evidence type="ECO:0000256" key="5">
    <source>
        <dbReference type="PIRSR" id="PIRSR602081-1"/>
    </source>
</evidence>
<evidence type="ECO:0000313" key="8">
    <source>
        <dbReference type="EMBL" id="TWI85373.1"/>
    </source>
</evidence>
<dbReference type="InterPro" id="IPR014729">
    <property type="entry name" value="Rossmann-like_a/b/a_fold"/>
</dbReference>
<protein>
    <submittedName>
        <fullName evidence="8">Deoxyribodipyrimidine photo-lyase family protein (Cryptochrome)</fullName>
    </submittedName>
</protein>
<feature type="binding site" evidence="5">
    <location>
        <position position="216"/>
    </location>
    <ligand>
        <name>FAD</name>
        <dbReference type="ChEBI" id="CHEBI:57692"/>
    </ligand>
</feature>
<dbReference type="Gene3D" id="3.40.50.620">
    <property type="entry name" value="HUPs"/>
    <property type="match status" value="1"/>
</dbReference>
<reference evidence="8 9" key="1">
    <citation type="journal article" date="2015" name="Stand. Genomic Sci.">
        <title>Genomic Encyclopedia of Bacterial and Archaeal Type Strains, Phase III: the genomes of soil and plant-associated and newly described type strains.</title>
        <authorList>
            <person name="Whitman W.B."/>
            <person name="Woyke T."/>
            <person name="Klenk H.P."/>
            <person name="Zhou Y."/>
            <person name="Lilburn T.G."/>
            <person name="Beck B.J."/>
            <person name="De Vos P."/>
            <person name="Vandamme P."/>
            <person name="Eisen J.A."/>
            <person name="Garrity G."/>
            <person name="Hugenholtz P."/>
            <person name="Kyrpides N.C."/>
        </authorList>
    </citation>
    <scope>NUCLEOTIDE SEQUENCE [LARGE SCALE GENOMIC DNA]</scope>
    <source>
        <strain evidence="8 9">CGMCC 1.7271</strain>
    </source>
</reference>
<dbReference type="SUPFAM" id="SSF48173">
    <property type="entry name" value="Cryptochrome/photolyase FAD-binding domain"/>
    <property type="match status" value="1"/>
</dbReference>
<name>A0A562SW31_9BACT</name>
<evidence type="ECO:0000313" key="9">
    <source>
        <dbReference type="Proteomes" id="UP000316167"/>
    </source>
</evidence>
<dbReference type="RefSeq" id="WP_144884207.1">
    <property type="nucleotide sequence ID" value="NZ_VLLE01000002.1"/>
</dbReference>
<dbReference type="PRINTS" id="PR00147">
    <property type="entry name" value="DNAPHOTLYASE"/>
</dbReference>
<dbReference type="PROSITE" id="PS51645">
    <property type="entry name" value="PHR_CRY_ALPHA_BETA"/>
    <property type="match status" value="1"/>
</dbReference>